<comment type="catalytic activity">
    <reaction evidence="9">
        <text>taurodeoxycholate + H2O = deoxycholate + taurine</text>
        <dbReference type="Rhea" id="RHEA:47556"/>
        <dbReference type="ChEBI" id="CHEBI:15377"/>
        <dbReference type="ChEBI" id="CHEBI:23614"/>
        <dbReference type="ChEBI" id="CHEBI:36261"/>
        <dbReference type="ChEBI" id="CHEBI:507393"/>
    </reaction>
    <physiologicalReaction direction="left-to-right" evidence="9">
        <dbReference type="Rhea" id="RHEA:47557"/>
    </physiologicalReaction>
</comment>
<comment type="similarity">
    <text evidence="2">Belongs to the peptidase C59 family.</text>
</comment>
<keyword evidence="12" id="KW-1185">Reference proteome</keyword>
<dbReference type="Gene3D" id="3.60.60.10">
    <property type="entry name" value="Penicillin V Acylase, Chain A"/>
    <property type="match status" value="1"/>
</dbReference>
<evidence type="ECO:0000256" key="9">
    <source>
        <dbReference type="ARBA" id="ARBA00048897"/>
    </source>
</evidence>
<evidence type="ECO:0000259" key="10">
    <source>
        <dbReference type="Pfam" id="PF02275"/>
    </source>
</evidence>
<dbReference type="SUPFAM" id="SSF56235">
    <property type="entry name" value="N-terminal nucleophile aminohydrolases (Ntn hydrolases)"/>
    <property type="match status" value="1"/>
</dbReference>
<dbReference type="Proteomes" id="UP000468668">
    <property type="component" value="Unassembled WGS sequence"/>
</dbReference>
<evidence type="ECO:0000256" key="2">
    <source>
        <dbReference type="ARBA" id="ARBA00006625"/>
    </source>
</evidence>
<evidence type="ECO:0000256" key="7">
    <source>
        <dbReference type="ARBA" id="ARBA00044806"/>
    </source>
</evidence>
<dbReference type="Pfam" id="PF02275">
    <property type="entry name" value="CBAH"/>
    <property type="match status" value="1"/>
</dbReference>
<evidence type="ECO:0000256" key="1">
    <source>
        <dbReference type="ARBA" id="ARBA00004860"/>
    </source>
</evidence>
<dbReference type="GeneID" id="98657480"/>
<dbReference type="InterPro" id="IPR029132">
    <property type="entry name" value="CBAH/NAAA_C"/>
</dbReference>
<proteinExistence type="inferred from homology"/>
<sequence length="316" mass="33858">MCTGIRFSDGEGNMYLARNLDWSTRYGERVVVTPAGFPLPYSFLDDAPAAHAVIGMAVVLDNYPLYFDCGNDAGLGVAGLNFPGFAEYSKGPIDGKTNIAAYEFPVWVAANFSTVDEVEAALANANIVAKPVSDQLGVSMLHWIVGDGTRSIVIEQMADGPHVMDNPVDTLANQPEFTWHMTNLRTYITATGDFPAAATWGRAELTPFGAGAGARGIPGDSYSPSRFVKAAFLNANYPQKASEWENVLRAFHTLGSVAMVEGSAAMADGAFERTLYTGCYSARTKTYYYSTDDDPSIKSVALADCNAGDVSKLFVA</sequence>
<evidence type="ECO:0000256" key="3">
    <source>
        <dbReference type="ARBA" id="ARBA00022801"/>
    </source>
</evidence>
<comment type="catalytic activity">
    <reaction evidence="8">
        <text>cholate + taurine = taurocholate + H2O</text>
        <dbReference type="Rhea" id="RHEA:47108"/>
        <dbReference type="ChEBI" id="CHEBI:15377"/>
        <dbReference type="ChEBI" id="CHEBI:29747"/>
        <dbReference type="ChEBI" id="CHEBI:36257"/>
        <dbReference type="ChEBI" id="CHEBI:507393"/>
    </reaction>
    <physiologicalReaction direction="right-to-left" evidence="8">
        <dbReference type="Rhea" id="RHEA:47110"/>
    </physiologicalReaction>
</comment>
<evidence type="ECO:0000256" key="4">
    <source>
        <dbReference type="ARBA" id="ARBA00023098"/>
    </source>
</evidence>
<comment type="pathway">
    <text evidence="1">Lipid metabolism; bile acid biosynthesis.</text>
</comment>
<dbReference type="InterPro" id="IPR029055">
    <property type="entry name" value="Ntn_hydrolases_N"/>
</dbReference>
<accession>A0A6N6NT90</accession>
<organism evidence="11 12">
    <name type="scientific">Ellagibacter isourolithinifaciens</name>
    <dbReference type="NCBI Taxonomy" id="2137581"/>
    <lineage>
        <taxon>Bacteria</taxon>
        <taxon>Bacillati</taxon>
        <taxon>Actinomycetota</taxon>
        <taxon>Coriobacteriia</taxon>
        <taxon>Eggerthellales</taxon>
        <taxon>Eggerthellaceae</taxon>
        <taxon>Ellagibacter</taxon>
    </lineage>
</organism>
<evidence type="ECO:0000313" key="12">
    <source>
        <dbReference type="Proteomes" id="UP000468668"/>
    </source>
</evidence>
<protein>
    <recommendedName>
        <fullName evidence="5">choloylglycine hydrolase</fullName>
        <ecNumber evidence="5">3.5.1.24</ecNumber>
    </recommendedName>
    <alternativeName>
        <fullName evidence="6">Bile salt hydrolase</fullName>
    </alternativeName>
    <alternativeName>
        <fullName evidence="7">Choloylglycine hydrolase</fullName>
    </alternativeName>
</protein>
<evidence type="ECO:0000256" key="6">
    <source>
        <dbReference type="ARBA" id="ARBA00044804"/>
    </source>
</evidence>
<reference evidence="11 12" key="1">
    <citation type="submission" date="2019-09" db="EMBL/GenBank/DDBJ databases">
        <title>Whole genome shotgun sequencing (WGS) of Ellagibacter isourolithinifaciens DSM 104140(T) and Adlercreutzia muris DSM 29508(T).</title>
        <authorList>
            <person name="Stoll D.A."/>
            <person name="Danylec N."/>
            <person name="Huch M."/>
        </authorList>
    </citation>
    <scope>NUCLEOTIDE SEQUENCE [LARGE SCALE GENOMIC DNA]</scope>
    <source>
        <strain evidence="11 12">DSM 104140</strain>
    </source>
</reference>
<comment type="caution">
    <text evidence="11">The sequence shown here is derived from an EMBL/GenBank/DDBJ whole genome shotgun (WGS) entry which is preliminary data.</text>
</comment>
<gene>
    <name evidence="11" type="ORF">F8C90_03555</name>
</gene>
<keyword evidence="4" id="KW-0443">Lipid metabolism</keyword>
<dbReference type="EMBL" id="WAJR01000005">
    <property type="protein sequence ID" value="KAB1641588.1"/>
    <property type="molecule type" value="Genomic_DNA"/>
</dbReference>
<name>A0A6N6NT90_9ACTN</name>
<dbReference type="InterPro" id="IPR052193">
    <property type="entry name" value="Peptidase_C59"/>
</dbReference>
<evidence type="ECO:0000313" key="11">
    <source>
        <dbReference type="EMBL" id="KAB1641588.1"/>
    </source>
</evidence>
<dbReference type="PANTHER" id="PTHR35527">
    <property type="entry name" value="CHOLOYLGLYCINE HYDROLASE"/>
    <property type="match status" value="1"/>
</dbReference>
<dbReference type="RefSeq" id="WP_158049077.1">
    <property type="nucleotide sequence ID" value="NZ_WAJR01000005.1"/>
</dbReference>
<keyword evidence="3 11" id="KW-0378">Hydrolase</keyword>
<dbReference type="EC" id="3.5.1.24" evidence="5"/>
<feature type="domain" description="Choloylglycine hydrolase/NAAA C-terminal" evidence="10">
    <location>
        <begin position="2"/>
        <end position="306"/>
    </location>
</feature>
<dbReference type="PANTHER" id="PTHR35527:SF2">
    <property type="entry name" value="HYDROLASE"/>
    <property type="match status" value="1"/>
</dbReference>
<dbReference type="GO" id="GO:0045302">
    <property type="term" value="F:choloylglycine hydrolase activity"/>
    <property type="evidence" value="ECO:0007669"/>
    <property type="project" value="UniProtKB-EC"/>
</dbReference>
<dbReference type="OrthoDB" id="1265391at2"/>
<evidence type="ECO:0000256" key="8">
    <source>
        <dbReference type="ARBA" id="ARBA00047285"/>
    </source>
</evidence>
<dbReference type="InterPro" id="IPR047711">
    <property type="entry name" value="CBAH"/>
</dbReference>
<dbReference type="GO" id="GO:0006629">
    <property type="term" value="P:lipid metabolic process"/>
    <property type="evidence" value="ECO:0007669"/>
    <property type="project" value="UniProtKB-KW"/>
</dbReference>
<dbReference type="AlphaFoldDB" id="A0A6N6NT90"/>
<dbReference type="NCBIfam" id="NF038245">
    <property type="entry name" value="bile_salt_hydro"/>
    <property type="match status" value="1"/>
</dbReference>
<dbReference type="CDD" id="cd00542">
    <property type="entry name" value="Ntn_PVA"/>
    <property type="match status" value="1"/>
</dbReference>
<evidence type="ECO:0000256" key="5">
    <source>
        <dbReference type="ARBA" id="ARBA00044769"/>
    </source>
</evidence>